<reference evidence="2 3" key="1">
    <citation type="journal article" date="2021" name="Nat. Commun.">
        <title>Genetic determinants of endophytism in the Arabidopsis root mycobiome.</title>
        <authorList>
            <person name="Mesny F."/>
            <person name="Miyauchi S."/>
            <person name="Thiergart T."/>
            <person name="Pickel B."/>
            <person name="Atanasova L."/>
            <person name="Karlsson M."/>
            <person name="Huettel B."/>
            <person name="Barry K.W."/>
            <person name="Haridas S."/>
            <person name="Chen C."/>
            <person name="Bauer D."/>
            <person name="Andreopoulos W."/>
            <person name="Pangilinan J."/>
            <person name="LaButti K."/>
            <person name="Riley R."/>
            <person name="Lipzen A."/>
            <person name="Clum A."/>
            <person name="Drula E."/>
            <person name="Henrissat B."/>
            <person name="Kohler A."/>
            <person name="Grigoriev I.V."/>
            <person name="Martin F.M."/>
            <person name="Hacquard S."/>
        </authorList>
    </citation>
    <scope>NUCLEOTIDE SEQUENCE [LARGE SCALE GENOMIC DNA]</scope>
    <source>
        <strain evidence="2 3">MPI-SDFR-AT-0080</strain>
    </source>
</reference>
<evidence type="ECO:0000313" key="2">
    <source>
        <dbReference type="EMBL" id="KAH7059102.1"/>
    </source>
</evidence>
<name>A0ABQ8GLK2_9PEZI</name>
<dbReference type="Proteomes" id="UP000774617">
    <property type="component" value="Unassembled WGS sequence"/>
</dbReference>
<accession>A0ABQ8GLK2</accession>
<comment type="caution">
    <text evidence="2">The sequence shown here is derived from an EMBL/GenBank/DDBJ whole genome shotgun (WGS) entry which is preliminary data.</text>
</comment>
<protein>
    <submittedName>
        <fullName evidence="2">Uncharacterized protein</fullName>
    </submittedName>
</protein>
<feature type="region of interest" description="Disordered" evidence="1">
    <location>
        <begin position="49"/>
        <end position="92"/>
    </location>
</feature>
<organism evidence="2 3">
    <name type="scientific">Macrophomina phaseolina</name>
    <dbReference type="NCBI Taxonomy" id="35725"/>
    <lineage>
        <taxon>Eukaryota</taxon>
        <taxon>Fungi</taxon>
        <taxon>Dikarya</taxon>
        <taxon>Ascomycota</taxon>
        <taxon>Pezizomycotina</taxon>
        <taxon>Dothideomycetes</taxon>
        <taxon>Dothideomycetes incertae sedis</taxon>
        <taxon>Botryosphaeriales</taxon>
        <taxon>Botryosphaeriaceae</taxon>
        <taxon>Macrophomina</taxon>
    </lineage>
</organism>
<gene>
    <name evidence="2" type="ORF">B0J12DRAFT_773095</name>
</gene>
<sequence>MKNSSNVLRAPFLSACLFSLNPSSSSSPSAATPAISSLLNLVQRPPALQRDDAVPSSPRVTAQSPEWPKHVETRAVHRTAPARSSRRARARSRRIALPRLTATRAPAFCLASETRVITMPHPLLPCHASAHTASKAVRGCRPTRHGIDVAEPDEHAARTLVD</sequence>
<keyword evidence="3" id="KW-1185">Reference proteome</keyword>
<proteinExistence type="predicted"/>
<evidence type="ECO:0000256" key="1">
    <source>
        <dbReference type="SAM" id="MobiDB-lite"/>
    </source>
</evidence>
<evidence type="ECO:0000313" key="3">
    <source>
        <dbReference type="Proteomes" id="UP000774617"/>
    </source>
</evidence>
<dbReference type="EMBL" id="JAGTJR010000006">
    <property type="protein sequence ID" value="KAH7059102.1"/>
    <property type="molecule type" value="Genomic_DNA"/>
</dbReference>